<evidence type="ECO:0000256" key="1">
    <source>
        <dbReference type="SAM" id="Phobius"/>
    </source>
</evidence>
<keyword evidence="1" id="KW-0812">Transmembrane</keyword>
<name>A0ABW0TQL3_9BACL</name>
<keyword evidence="1" id="KW-0472">Membrane</keyword>
<keyword evidence="3" id="KW-1185">Reference proteome</keyword>
<feature type="transmembrane region" description="Helical" evidence="1">
    <location>
        <begin position="34"/>
        <end position="53"/>
    </location>
</feature>
<keyword evidence="1" id="KW-1133">Transmembrane helix</keyword>
<reference evidence="3" key="1">
    <citation type="journal article" date="2019" name="Int. J. Syst. Evol. Microbiol.">
        <title>The Global Catalogue of Microorganisms (GCM) 10K type strain sequencing project: providing services to taxonomists for standard genome sequencing and annotation.</title>
        <authorList>
            <consortium name="The Broad Institute Genomics Platform"/>
            <consortium name="The Broad Institute Genome Sequencing Center for Infectious Disease"/>
            <person name="Wu L."/>
            <person name="Ma J."/>
        </authorList>
    </citation>
    <scope>NUCLEOTIDE SEQUENCE [LARGE SCALE GENOMIC DNA]</scope>
    <source>
        <strain evidence="3">CGMCC 4.1434</strain>
    </source>
</reference>
<comment type="caution">
    <text evidence="2">The sequence shown here is derived from an EMBL/GenBank/DDBJ whole genome shotgun (WGS) entry which is preliminary data.</text>
</comment>
<protein>
    <submittedName>
        <fullName evidence="2">Uncharacterized protein</fullName>
    </submittedName>
</protein>
<gene>
    <name evidence="2" type="ORF">ACFPRA_17395</name>
</gene>
<evidence type="ECO:0000313" key="2">
    <source>
        <dbReference type="EMBL" id="MFC5590683.1"/>
    </source>
</evidence>
<dbReference type="RefSeq" id="WP_381437487.1">
    <property type="nucleotide sequence ID" value="NZ_JBHSNO010000008.1"/>
</dbReference>
<dbReference type="Proteomes" id="UP001596109">
    <property type="component" value="Unassembled WGS sequence"/>
</dbReference>
<proteinExistence type="predicted"/>
<evidence type="ECO:0000313" key="3">
    <source>
        <dbReference type="Proteomes" id="UP001596109"/>
    </source>
</evidence>
<accession>A0ABW0TQL3</accession>
<sequence length="73" mass="8563">MKWGAFFATMIIVMIIVFLQWPKMKTNPKKDKTAFIVLLAIGLLLSMFDLQYIKGPSAVRQFLFKPFIEYMQN</sequence>
<feature type="transmembrane region" description="Helical" evidence="1">
    <location>
        <begin position="6"/>
        <end position="22"/>
    </location>
</feature>
<organism evidence="2 3">
    <name type="scientific">Sporosarcina soli</name>
    <dbReference type="NCBI Taxonomy" id="334736"/>
    <lineage>
        <taxon>Bacteria</taxon>
        <taxon>Bacillati</taxon>
        <taxon>Bacillota</taxon>
        <taxon>Bacilli</taxon>
        <taxon>Bacillales</taxon>
        <taxon>Caryophanaceae</taxon>
        <taxon>Sporosarcina</taxon>
    </lineage>
</organism>
<dbReference type="EMBL" id="JBHSNO010000008">
    <property type="protein sequence ID" value="MFC5590683.1"/>
    <property type="molecule type" value="Genomic_DNA"/>
</dbReference>